<dbReference type="RefSeq" id="WP_326319663.1">
    <property type="nucleotide sequence ID" value="NZ_JAYLAA010000012.1"/>
</dbReference>
<feature type="signal peptide" evidence="9">
    <location>
        <begin position="1"/>
        <end position="23"/>
    </location>
</feature>
<evidence type="ECO:0000313" key="12">
    <source>
        <dbReference type="EMBL" id="MEC3874592.1"/>
    </source>
</evidence>
<evidence type="ECO:0000256" key="5">
    <source>
        <dbReference type="ARBA" id="ARBA00022801"/>
    </source>
</evidence>
<keyword evidence="2" id="KW-0645">Protease</keyword>
<evidence type="ECO:0000256" key="7">
    <source>
        <dbReference type="ARBA" id="ARBA00023049"/>
    </source>
</evidence>
<comment type="caution">
    <text evidence="12">The sequence shown here is derived from an EMBL/GenBank/DDBJ whole genome shotgun (WGS) entry which is preliminary data.</text>
</comment>
<accession>A0ABU6HNF7</accession>
<dbReference type="NCBIfam" id="TIGR04183">
    <property type="entry name" value="Por_Secre_tail"/>
    <property type="match status" value="1"/>
</dbReference>
<keyword evidence="3" id="KW-0479">Metal-binding</keyword>
<dbReference type="InterPro" id="IPR026444">
    <property type="entry name" value="Secre_tail"/>
</dbReference>
<keyword evidence="7 12" id="KW-0482">Metalloprotease</keyword>
<dbReference type="PANTHER" id="PTHR47466:SF1">
    <property type="entry name" value="METALLOPROTEASE MEP1 (AFU_ORTHOLOGUE AFUA_1G07730)-RELATED"/>
    <property type="match status" value="1"/>
</dbReference>
<name>A0ABU6HNF7_9FLAO</name>
<feature type="domain" description="Secretion system C-terminal sorting" evidence="11">
    <location>
        <begin position="602"/>
        <end position="669"/>
    </location>
</feature>
<evidence type="ECO:0000256" key="2">
    <source>
        <dbReference type="ARBA" id="ARBA00022670"/>
    </source>
</evidence>
<evidence type="ECO:0000259" key="10">
    <source>
        <dbReference type="Pfam" id="PF05572"/>
    </source>
</evidence>
<dbReference type="Gene3D" id="3.40.390.10">
    <property type="entry name" value="Collagenase (Catalytic Domain)"/>
    <property type="match status" value="1"/>
</dbReference>
<proteinExistence type="inferred from homology"/>
<dbReference type="GO" id="GO:0008237">
    <property type="term" value="F:metallopeptidase activity"/>
    <property type="evidence" value="ECO:0007669"/>
    <property type="project" value="UniProtKB-KW"/>
</dbReference>
<dbReference type="Pfam" id="PF05572">
    <property type="entry name" value="Peptidase_M43"/>
    <property type="match status" value="1"/>
</dbReference>
<evidence type="ECO:0000256" key="8">
    <source>
        <dbReference type="ARBA" id="ARBA00023157"/>
    </source>
</evidence>
<evidence type="ECO:0000256" key="3">
    <source>
        <dbReference type="ARBA" id="ARBA00022723"/>
    </source>
</evidence>
<organism evidence="12 13">
    <name type="scientific">Chryseobacterium salviniae</name>
    <dbReference type="NCBI Taxonomy" id="3101750"/>
    <lineage>
        <taxon>Bacteria</taxon>
        <taxon>Pseudomonadati</taxon>
        <taxon>Bacteroidota</taxon>
        <taxon>Flavobacteriia</taxon>
        <taxon>Flavobacteriales</taxon>
        <taxon>Weeksellaceae</taxon>
        <taxon>Chryseobacterium group</taxon>
        <taxon>Chryseobacterium</taxon>
    </lineage>
</organism>
<gene>
    <name evidence="12" type="ORF">SOP96_02570</name>
</gene>
<dbReference type="EMBL" id="JAYLAA010000012">
    <property type="protein sequence ID" value="MEC3874592.1"/>
    <property type="molecule type" value="Genomic_DNA"/>
</dbReference>
<keyword evidence="4 9" id="KW-0732">Signal</keyword>
<dbReference type="CDD" id="cd04275">
    <property type="entry name" value="ZnMc_pappalysin_like"/>
    <property type="match status" value="1"/>
</dbReference>
<evidence type="ECO:0000259" key="11">
    <source>
        <dbReference type="Pfam" id="PF18962"/>
    </source>
</evidence>
<dbReference type="PANTHER" id="PTHR47466">
    <property type="match status" value="1"/>
</dbReference>
<evidence type="ECO:0000256" key="4">
    <source>
        <dbReference type="ARBA" id="ARBA00022729"/>
    </source>
</evidence>
<keyword evidence="6" id="KW-0862">Zinc</keyword>
<comment type="similarity">
    <text evidence="1">Belongs to the peptidase M43B family.</text>
</comment>
<evidence type="ECO:0000313" key="13">
    <source>
        <dbReference type="Proteomes" id="UP001348397"/>
    </source>
</evidence>
<dbReference type="InterPro" id="IPR024079">
    <property type="entry name" value="MetalloPept_cat_dom_sf"/>
</dbReference>
<reference evidence="12 13" key="1">
    <citation type="submission" date="2024-01" db="EMBL/GenBank/DDBJ databases">
        <title>Chryseobacterium sp. T9W2-O.</title>
        <authorList>
            <person name="Maltman C."/>
        </authorList>
    </citation>
    <scope>NUCLEOTIDE SEQUENCE [LARGE SCALE GENOMIC DNA]</scope>
    <source>
        <strain evidence="12 13">T9W2-O</strain>
    </source>
</reference>
<keyword evidence="13" id="KW-1185">Reference proteome</keyword>
<evidence type="ECO:0000256" key="9">
    <source>
        <dbReference type="SAM" id="SignalP"/>
    </source>
</evidence>
<feature type="chain" id="PRO_5046590947" evidence="9">
    <location>
        <begin position="24"/>
        <end position="671"/>
    </location>
</feature>
<evidence type="ECO:0000256" key="6">
    <source>
        <dbReference type="ARBA" id="ARBA00022833"/>
    </source>
</evidence>
<dbReference type="InterPro" id="IPR008754">
    <property type="entry name" value="Peptidase_M43"/>
</dbReference>
<dbReference type="SUPFAM" id="SSF55486">
    <property type="entry name" value="Metalloproteases ('zincins'), catalytic domain"/>
    <property type="match status" value="1"/>
</dbReference>
<keyword evidence="5" id="KW-0378">Hydrolase</keyword>
<evidence type="ECO:0000256" key="1">
    <source>
        <dbReference type="ARBA" id="ARBA00008721"/>
    </source>
</evidence>
<feature type="domain" description="Peptidase M43 pregnancy-associated plasma-A" evidence="10">
    <location>
        <begin position="192"/>
        <end position="350"/>
    </location>
</feature>
<dbReference type="Pfam" id="PF18962">
    <property type="entry name" value="Por_Secre_tail"/>
    <property type="match status" value="1"/>
</dbReference>
<sequence>MQKSKFFKVVLLLSSLCITLVNAQSKGDKKKAEFGSTVSPSELIHSHGFERCSTQEYERYLQEKNPKRMTREQFESWLAPLIKNAKVEKSQNGNIITIPVVVHVIHSGQNLGVGPNILDEQVMSQIAVMNNDFRRLAATPGFNSNPVGADTQIQFALAKVDPNGNPTNGIDRVNLCQSAWSQAQIETFVKPETIWDPTQYMNMWSVNFPNGSSILGYAQFPDTNLAGLDPIGGEYYTDGVVARYSTFGSRDYDTNGSFALEAPYDKGRTMTHEVGHFLGLIHIWGDANCGTDYCADTPTAHTANYNCPQNIVSCNNPSVYEMVENYMDYTDDACMNIFTIDQKSRLRTVMDNSPRRLELKASTKDVAIPLFPNDAEVKLERVCVTVNCSSTAQNPRITLYNRGTNPMTSAVITYTVNGNTQTYNWNGNLAQDKYAVISLPMSSTALGGRMNINVTSVNGTADQRTSNSNIIVNYLGAPTRMDVNVVFKLQLDAYGSEVSWTLKNSAGTTVYSSPAGGYGNSAGLPALITQNWTLNPNECYTFTINDTYGDGIYQFGGSYRIESQSGTVLLTGSHYSTTQSRTLKAQVLATNDINGPQKDIQMYPNPVSDVLNITKVSDKATYKIYSAAGQLVKQGNINDGKINVSELVKGGYVIAIEEKGQELFTSKFIKK</sequence>
<keyword evidence="8" id="KW-1015">Disulfide bond</keyword>
<protein>
    <submittedName>
        <fullName evidence="12">M43 family zinc metalloprotease</fullName>
    </submittedName>
</protein>
<dbReference type="Proteomes" id="UP001348397">
    <property type="component" value="Unassembled WGS sequence"/>
</dbReference>